<organism evidence="1 2">
    <name type="scientific">Arthrobacter horti</name>
    <dbReference type="NCBI Taxonomy" id="3068273"/>
    <lineage>
        <taxon>Bacteria</taxon>
        <taxon>Bacillati</taxon>
        <taxon>Actinomycetota</taxon>
        <taxon>Actinomycetes</taxon>
        <taxon>Micrococcales</taxon>
        <taxon>Micrococcaceae</taxon>
        <taxon>Arthrobacter</taxon>
    </lineage>
</organism>
<proteinExistence type="predicted"/>
<dbReference type="EMBL" id="JAVALS010000002">
    <property type="protein sequence ID" value="MDP5226485.1"/>
    <property type="molecule type" value="Genomic_DNA"/>
</dbReference>
<dbReference type="SUPFAM" id="SSF142906">
    <property type="entry name" value="YjbR-like"/>
    <property type="match status" value="1"/>
</dbReference>
<gene>
    <name evidence="1" type="ORF">Q9R02_04875</name>
</gene>
<dbReference type="RefSeq" id="WP_305995531.1">
    <property type="nucleotide sequence ID" value="NZ_JAVALS010000002.1"/>
</dbReference>
<dbReference type="InterPro" id="IPR038056">
    <property type="entry name" value="YjbR-like_sf"/>
</dbReference>
<name>A0ABT9ILL0_9MICC</name>
<dbReference type="GO" id="GO:0003677">
    <property type="term" value="F:DNA binding"/>
    <property type="evidence" value="ECO:0007669"/>
    <property type="project" value="UniProtKB-KW"/>
</dbReference>
<dbReference type="Proteomes" id="UP001232725">
    <property type="component" value="Unassembled WGS sequence"/>
</dbReference>
<comment type="caution">
    <text evidence="1">The sequence shown here is derived from an EMBL/GenBank/DDBJ whole genome shotgun (WGS) entry which is preliminary data.</text>
</comment>
<dbReference type="PANTHER" id="PTHR35145:SF1">
    <property type="entry name" value="CYTOPLASMIC PROTEIN"/>
    <property type="match status" value="1"/>
</dbReference>
<keyword evidence="1" id="KW-0238">DNA-binding</keyword>
<dbReference type="Pfam" id="PF04237">
    <property type="entry name" value="YjbR"/>
    <property type="match status" value="1"/>
</dbReference>
<evidence type="ECO:0000313" key="2">
    <source>
        <dbReference type="Proteomes" id="UP001232725"/>
    </source>
</evidence>
<dbReference type="PANTHER" id="PTHR35145">
    <property type="entry name" value="CYTOPLASMIC PROTEIN-RELATED"/>
    <property type="match status" value="1"/>
</dbReference>
<keyword evidence="2" id="KW-1185">Reference proteome</keyword>
<dbReference type="InterPro" id="IPR058532">
    <property type="entry name" value="YjbR/MT2646/Rv2570-like"/>
</dbReference>
<accession>A0ABT9ILL0</accession>
<evidence type="ECO:0000313" key="1">
    <source>
        <dbReference type="EMBL" id="MDP5226485.1"/>
    </source>
</evidence>
<dbReference type="InterPro" id="IPR007351">
    <property type="entry name" value="YjbR"/>
</dbReference>
<dbReference type="Gene3D" id="3.90.1150.30">
    <property type="match status" value="1"/>
</dbReference>
<sequence length="131" mass="14643">MDAASLREFCLSFPGAVEEFPFDPELSVFKVASAVDGARHPAKMFAASRLDVPLQISLKCEPDLALQLRAAHPQITGAWHMNKKHWNGVLLDGLPEDLLRDMIEDSYDLVVSTLSRRQQEQLGWKGLVERG</sequence>
<reference evidence="1 2" key="1">
    <citation type="submission" date="2023-08" db="EMBL/GenBank/DDBJ databases">
        <title>Arthrobacter horti sp. nov., isolated from forest soil.</title>
        <authorList>
            <person name="Park M."/>
        </authorList>
    </citation>
    <scope>NUCLEOTIDE SEQUENCE [LARGE SCALE GENOMIC DNA]</scope>
    <source>
        <strain evidence="1 2">YJM1</strain>
    </source>
</reference>
<protein>
    <submittedName>
        <fullName evidence="1">MmcQ/YjbR family DNA-binding protein</fullName>
    </submittedName>
</protein>